<comment type="pathway">
    <text evidence="2">Amino-acid biosynthesis; L-cysteine biosynthesis; L-cysteine from L-homocysteine and L-serine: step 2/2.</text>
</comment>
<keyword evidence="5" id="KW-0198">Cysteine biosynthesis</keyword>
<evidence type="ECO:0000256" key="1">
    <source>
        <dbReference type="ARBA" id="ARBA00001933"/>
    </source>
</evidence>
<dbReference type="Pfam" id="PF01053">
    <property type="entry name" value="Cys_Met_Meta_PP"/>
    <property type="match status" value="1"/>
</dbReference>
<dbReference type="OrthoDB" id="3512640at2759"/>
<dbReference type="EMBL" id="ML213626">
    <property type="protein sequence ID" value="TFK34949.1"/>
    <property type="molecule type" value="Genomic_DNA"/>
</dbReference>
<keyword evidence="5" id="KW-0028">Amino-acid biosynthesis</keyword>
<dbReference type="EC" id="4.4.1.1" evidence="3"/>
<proteinExistence type="inferred from homology"/>
<dbReference type="PANTHER" id="PTHR11808:SF15">
    <property type="entry name" value="CYSTATHIONINE GAMMA-LYASE"/>
    <property type="match status" value="1"/>
</dbReference>
<dbReference type="GO" id="GO:0005737">
    <property type="term" value="C:cytoplasm"/>
    <property type="evidence" value="ECO:0007669"/>
    <property type="project" value="TreeGrafter"/>
</dbReference>
<dbReference type="SUPFAM" id="SSF53383">
    <property type="entry name" value="PLP-dependent transferases"/>
    <property type="match status" value="1"/>
</dbReference>
<dbReference type="GO" id="GO:0019346">
    <property type="term" value="P:transsulfuration"/>
    <property type="evidence" value="ECO:0007669"/>
    <property type="project" value="InterPro"/>
</dbReference>
<reference evidence="8 9" key="1">
    <citation type="journal article" date="2019" name="Nat. Ecol. Evol.">
        <title>Megaphylogeny resolves global patterns of mushroom evolution.</title>
        <authorList>
            <person name="Varga T."/>
            <person name="Krizsan K."/>
            <person name="Foldi C."/>
            <person name="Dima B."/>
            <person name="Sanchez-Garcia M."/>
            <person name="Sanchez-Ramirez S."/>
            <person name="Szollosi G.J."/>
            <person name="Szarkandi J.G."/>
            <person name="Papp V."/>
            <person name="Albert L."/>
            <person name="Andreopoulos W."/>
            <person name="Angelini C."/>
            <person name="Antonin V."/>
            <person name="Barry K.W."/>
            <person name="Bougher N.L."/>
            <person name="Buchanan P."/>
            <person name="Buyck B."/>
            <person name="Bense V."/>
            <person name="Catcheside P."/>
            <person name="Chovatia M."/>
            <person name="Cooper J."/>
            <person name="Damon W."/>
            <person name="Desjardin D."/>
            <person name="Finy P."/>
            <person name="Geml J."/>
            <person name="Haridas S."/>
            <person name="Hughes K."/>
            <person name="Justo A."/>
            <person name="Karasinski D."/>
            <person name="Kautmanova I."/>
            <person name="Kiss B."/>
            <person name="Kocsube S."/>
            <person name="Kotiranta H."/>
            <person name="LaButti K.M."/>
            <person name="Lechner B.E."/>
            <person name="Liimatainen K."/>
            <person name="Lipzen A."/>
            <person name="Lukacs Z."/>
            <person name="Mihaltcheva S."/>
            <person name="Morgado L.N."/>
            <person name="Niskanen T."/>
            <person name="Noordeloos M.E."/>
            <person name="Ohm R.A."/>
            <person name="Ortiz-Santana B."/>
            <person name="Ovrebo C."/>
            <person name="Racz N."/>
            <person name="Riley R."/>
            <person name="Savchenko A."/>
            <person name="Shiryaev A."/>
            <person name="Soop K."/>
            <person name="Spirin V."/>
            <person name="Szebenyi C."/>
            <person name="Tomsovsky M."/>
            <person name="Tulloss R.E."/>
            <person name="Uehling J."/>
            <person name="Grigoriev I.V."/>
            <person name="Vagvolgyi C."/>
            <person name="Papp T."/>
            <person name="Martin F.M."/>
            <person name="Miettinen O."/>
            <person name="Hibbett D.S."/>
            <person name="Nagy L.G."/>
        </authorList>
    </citation>
    <scope>NUCLEOTIDE SEQUENCE [LARGE SCALE GENOMIC DNA]</scope>
    <source>
        <strain evidence="8 9">CBS 166.37</strain>
    </source>
</reference>
<name>A0A5C3LP76_9AGAR</name>
<organism evidence="8 9">
    <name type="scientific">Crucibulum laeve</name>
    <dbReference type="NCBI Taxonomy" id="68775"/>
    <lineage>
        <taxon>Eukaryota</taxon>
        <taxon>Fungi</taxon>
        <taxon>Dikarya</taxon>
        <taxon>Basidiomycota</taxon>
        <taxon>Agaricomycotina</taxon>
        <taxon>Agaricomycetes</taxon>
        <taxon>Agaricomycetidae</taxon>
        <taxon>Agaricales</taxon>
        <taxon>Agaricineae</taxon>
        <taxon>Nidulariaceae</taxon>
        <taxon>Crucibulum</taxon>
    </lineage>
</organism>
<sequence>MPGSGLIHSRPPDPASPPVDEFPYSGMISFCIRFPASASQLQTANTFLTFLRLFTFAKSLGGVEFLVECPAQMARGLIPPAERALLGIGDDLIRLSAGVEEDLVRDVLGALEKAVGGA</sequence>
<comment type="similarity">
    <text evidence="7">Belongs to the trans-sulfuration enzymes family.</text>
</comment>
<dbReference type="GO" id="GO:0019343">
    <property type="term" value="P:cysteine biosynthetic process via cystathionine"/>
    <property type="evidence" value="ECO:0007669"/>
    <property type="project" value="TreeGrafter"/>
</dbReference>
<evidence type="ECO:0000256" key="5">
    <source>
        <dbReference type="ARBA" id="ARBA00023192"/>
    </source>
</evidence>
<dbReference type="InterPro" id="IPR015422">
    <property type="entry name" value="PyrdxlP-dep_Trfase_small"/>
</dbReference>
<dbReference type="STRING" id="68775.A0A5C3LP76"/>
<evidence type="ECO:0000313" key="9">
    <source>
        <dbReference type="Proteomes" id="UP000308652"/>
    </source>
</evidence>
<keyword evidence="4 7" id="KW-0663">Pyridoxal phosphate</keyword>
<keyword evidence="9" id="KW-1185">Reference proteome</keyword>
<dbReference type="Gene3D" id="3.90.1150.10">
    <property type="entry name" value="Aspartate Aminotransferase, domain 1"/>
    <property type="match status" value="1"/>
</dbReference>
<accession>A0A5C3LP76</accession>
<gene>
    <name evidence="8" type="ORF">BDQ12DRAFT_726430</name>
</gene>
<dbReference type="InterPro" id="IPR015424">
    <property type="entry name" value="PyrdxlP-dep_Trfase"/>
</dbReference>
<evidence type="ECO:0000256" key="6">
    <source>
        <dbReference type="ARBA" id="ARBA00029853"/>
    </source>
</evidence>
<dbReference type="PANTHER" id="PTHR11808">
    <property type="entry name" value="TRANS-SULFURATION ENZYME FAMILY MEMBER"/>
    <property type="match status" value="1"/>
</dbReference>
<protein>
    <recommendedName>
        <fullName evidence="3">cystathionine gamma-lyase</fullName>
        <ecNumber evidence="3">4.4.1.1</ecNumber>
    </recommendedName>
    <alternativeName>
        <fullName evidence="6">Gamma-cystathionase</fullName>
    </alternativeName>
</protein>
<dbReference type="InterPro" id="IPR000277">
    <property type="entry name" value="Cys/Met-Metab_PyrdxlP-dep_enz"/>
</dbReference>
<comment type="cofactor">
    <cofactor evidence="1 7">
        <name>pyridoxal 5'-phosphate</name>
        <dbReference type="ChEBI" id="CHEBI:597326"/>
    </cofactor>
</comment>
<evidence type="ECO:0000313" key="8">
    <source>
        <dbReference type="EMBL" id="TFK34949.1"/>
    </source>
</evidence>
<dbReference type="GO" id="GO:0004123">
    <property type="term" value="F:cystathionine gamma-lyase activity"/>
    <property type="evidence" value="ECO:0007669"/>
    <property type="project" value="TreeGrafter"/>
</dbReference>
<dbReference type="GO" id="GO:0030170">
    <property type="term" value="F:pyridoxal phosphate binding"/>
    <property type="evidence" value="ECO:0007669"/>
    <property type="project" value="InterPro"/>
</dbReference>
<evidence type="ECO:0000256" key="3">
    <source>
        <dbReference type="ARBA" id="ARBA00012085"/>
    </source>
</evidence>
<evidence type="ECO:0000256" key="2">
    <source>
        <dbReference type="ARBA" id="ARBA00005038"/>
    </source>
</evidence>
<evidence type="ECO:0000256" key="4">
    <source>
        <dbReference type="ARBA" id="ARBA00022898"/>
    </source>
</evidence>
<evidence type="ECO:0000256" key="7">
    <source>
        <dbReference type="RuleBase" id="RU362118"/>
    </source>
</evidence>
<dbReference type="AlphaFoldDB" id="A0A5C3LP76"/>
<dbReference type="Proteomes" id="UP000308652">
    <property type="component" value="Unassembled WGS sequence"/>
</dbReference>